<dbReference type="GO" id="GO:0005739">
    <property type="term" value="C:mitochondrion"/>
    <property type="evidence" value="ECO:0007669"/>
    <property type="project" value="TreeGrafter"/>
</dbReference>
<name>A0A813NSF7_9BILA</name>
<feature type="domain" description="Rhodanese" evidence="3">
    <location>
        <begin position="32"/>
        <end position="132"/>
    </location>
</feature>
<dbReference type="PANTHER" id="PTHR11364:SF27">
    <property type="entry name" value="SULFURTRANSFERASE"/>
    <property type="match status" value="1"/>
</dbReference>
<organism evidence="4 5">
    <name type="scientific">Brachionus calyciflorus</name>
    <dbReference type="NCBI Taxonomy" id="104777"/>
    <lineage>
        <taxon>Eukaryota</taxon>
        <taxon>Metazoa</taxon>
        <taxon>Spiralia</taxon>
        <taxon>Gnathifera</taxon>
        <taxon>Rotifera</taxon>
        <taxon>Eurotatoria</taxon>
        <taxon>Monogononta</taxon>
        <taxon>Pseudotrocha</taxon>
        <taxon>Ploima</taxon>
        <taxon>Brachionidae</taxon>
        <taxon>Brachionus</taxon>
    </lineage>
</organism>
<dbReference type="AlphaFoldDB" id="A0A813NSF7"/>
<dbReference type="Gene3D" id="3.40.250.10">
    <property type="entry name" value="Rhodanese-like domain"/>
    <property type="match status" value="2"/>
</dbReference>
<dbReference type="InterPro" id="IPR001763">
    <property type="entry name" value="Rhodanese-like_dom"/>
</dbReference>
<dbReference type="PROSITE" id="PS00380">
    <property type="entry name" value="RHODANESE_1"/>
    <property type="match status" value="1"/>
</dbReference>
<gene>
    <name evidence="4" type="ORF">OXX778_LOCUS3337</name>
</gene>
<dbReference type="InterPro" id="IPR001307">
    <property type="entry name" value="Thiosulphate_STrfase_CS"/>
</dbReference>
<evidence type="ECO:0000313" key="5">
    <source>
        <dbReference type="Proteomes" id="UP000663879"/>
    </source>
</evidence>
<dbReference type="EMBL" id="CAJNOC010000290">
    <property type="protein sequence ID" value="CAF0739905.1"/>
    <property type="molecule type" value="Genomic_DNA"/>
</dbReference>
<accession>A0A813NSF7</accession>
<dbReference type="InterPro" id="IPR045078">
    <property type="entry name" value="TST/MPST-like"/>
</dbReference>
<proteinExistence type="predicted"/>
<dbReference type="PROSITE" id="PS50206">
    <property type="entry name" value="RHODANESE_3"/>
    <property type="match status" value="2"/>
</dbReference>
<dbReference type="CDD" id="cd01449">
    <property type="entry name" value="TST_Repeat_2"/>
    <property type="match status" value="1"/>
</dbReference>
<keyword evidence="1" id="KW-0808">Transferase</keyword>
<reference evidence="4" key="1">
    <citation type="submission" date="2021-02" db="EMBL/GenBank/DDBJ databases">
        <authorList>
            <person name="Nowell W R."/>
        </authorList>
    </citation>
    <scope>NUCLEOTIDE SEQUENCE</scope>
    <source>
        <strain evidence="4">Ploen Becks lab</strain>
    </source>
</reference>
<feature type="domain" description="Rhodanese" evidence="3">
    <location>
        <begin position="162"/>
        <end position="262"/>
    </location>
</feature>
<dbReference type="InterPro" id="IPR036873">
    <property type="entry name" value="Rhodanese-like_dom_sf"/>
</dbReference>
<dbReference type="OrthoDB" id="270167at2759"/>
<dbReference type="Proteomes" id="UP000663879">
    <property type="component" value="Unassembled WGS sequence"/>
</dbReference>
<keyword evidence="2" id="KW-0677">Repeat</keyword>
<evidence type="ECO:0000256" key="1">
    <source>
        <dbReference type="ARBA" id="ARBA00022679"/>
    </source>
</evidence>
<dbReference type="Pfam" id="PF00581">
    <property type="entry name" value="Rhodanese"/>
    <property type="match status" value="2"/>
</dbReference>
<dbReference type="SUPFAM" id="SSF52821">
    <property type="entry name" value="Rhodanese/Cell cycle control phosphatase"/>
    <property type="match status" value="2"/>
</dbReference>
<evidence type="ECO:0000256" key="2">
    <source>
        <dbReference type="ARBA" id="ARBA00022737"/>
    </source>
</evidence>
<dbReference type="GO" id="GO:0004792">
    <property type="term" value="F:thiosulfate-cyanide sulfurtransferase activity"/>
    <property type="evidence" value="ECO:0007669"/>
    <property type="project" value="InterPro"/>
</dbReference>
<keyword evidence="5" id="KW-1185">Reference proteome</keyword>
<dbReference type="CDD" id="cd01448">
    <property type="entry name" value="TST_Repeat_1"/>
    <property type="match status" value="1"/>
</dbReference>
<evidence type="ECO:0000313" key="4">
    <source>
        <dbReference type="EMBL" id="CAF0739905.1"/>
    </source>
</evidence>
<evidence type="ECO:0000259" key="3">
    <source>
        <dbReference type="PROSITE" id="PS50206"/>
    </source>
</evidence>
<dbReference type="SMART" id="SM00450">
    <property type="entry name" value="RHOD"/>
    <property type="match status" value="2"/>
</dbReference>
<protein>
    <recommendedName>
        <fullName evidence="3">Rhodanese domain-containing protein</fullName>
    </recommendedName>
</protein>
<comment type="caution">
    <text evidence="4">The sequence shown here is derived from an EMBL/GenBank/DDBJ whole genome shotgun (WGS) entry which is preliminary data.</text>
</comment>
<sequence>MITDTLQLNNAISNLKSFDSIFRILEADLINESKKKYLKEHIPNAIYFDASYNSTSSNFVDFDLPDDRKFANYLGSLGISNRHFIIIYDRSKYGLNSSARAWFLFKVFGKDQVSILNGGFNSFKSNNFGLQKEIIKFPQEKFETKLRRNLYKNFEDMQTIIKAKNETIIDAREIDEYNRGHIPGALNIPYSNLFDSQTRLLKTKQQLLKIIRSKNVDLEKPIVTYCQKNPRGSALMFVLDFLGAEKVSLYIGSWGEYSKRTGGY</sequence>
<dbReference type="PANTHER" id="PTHR11364">
    <property type="entry name" value="THIOSULFATE SULFERTANSFERASE"/>
    <property type="match status" value="1"/>
</dbReference>